<comment type="caution">
    <text evidence="2">The sequence shown here is derived from an EMBL/GenBank/DDBJ whole genome shotgun (WGS) entry which is preliminary data.</text>
</comment>
<organism evidence="2 3">
    <name type="scientific">Hyalangium rubrum</name>
    <dbReference type="NCBI Taxonomy" id="3103134"/>
    <lineage>
        <taxon>Bacteria</taxon>
        <taxon>Pseudomonadati</taxon>
        <taxon>Myxococcota</taxon>
        <taxon>Myxococcia</taxon>
        <taxon>Myxococcales</taxon>
        <taxon>Cystobacterineae</taxon>
        <taxon>Archangiaceae</taxon>
        <taxon>Hyalangium</taxon>
    </lineage>
</organism>
<name>A0ABU5H2K9_9BACT</name>
<keyword evidence="2" id="KW-0808">Transferase</keyword>
<evidence type="ECO:0000259" key="1">
    <source>
        <dbReference type="Pfam" id="PF13847"/>
    </source>
</evidence>
<evidence type="ECO:0000313" key="2">
    <source>
        <dbReference type="EMBL" id="MDY7227022.1"/>
    </source>
</evidence>
<protein>
    <submittedName>
        <fullName evidence="2">Class I SAM-dependent methyltransferase</fullName>
        <ecNumber evidence="2">2.1.1.-</ecNumber>
    </submittedName>
</protein>
<dbReference type="RefSeq" id="WP_321545739.1">
    <property type="nucleotide sequence ID" value="NZ_JAXIVS010000003.1"/>
</dbReference>
<gene>
    <name evidence="2" type="ORF">SYV04_11500</name>
</gene>
<keyword evidence="2" id="KW-0489">Methyltransferase</keyword>
<dbReference type="CDD" id="cd02440">
    <property type="entry name" value="AdoMet_MTases"/>
    <property type="match status" value="1"/>
</dbReference>
<feature type="domain" description="Methyltransferase" evidence="1">
    <location>
        <begin position="51"/>
        <end position="167"/>
    </location>
</feature>
<dbReference type="Proteomes" id="UP001291309">
    <property type="component" value="Unassembled WGS sequence"/>
</dbReference>
<dbReference type="GO" id="GO:0008168">
    <property type="term" value="F:methyltransferase activity"/>
    <property type="evidence" value="ECO:0007669"/>
    <property type="project" value="UniProtKB-KW"/>
</dbReference>
<accession>A0ABU5H2K9</accession>
<dbReference type="SUPFAM" id="SSF53335">
    <property type="entry name" value="S-adenosyl-L-methionine-dependent methyltransferases"/>
    <property type="match status" value="1"/>
</dbReference>
<sequence length="266" mass="29475">MSEASFFDRVAEAQLRAVRAMDPAVLRRYAGKLQPWFHKEFRFQQMGDLRGKHVLDVGCGDGINAILLASRGARVTGIDISPQSIRLATERARLSGVEDRVSFLCSPLELAKFPDNHFDVIWGDGILHHLISELGLVLDQLEHWAKPGAQLVFSEPLSLNPLLRKLRAHIPIHEGATPDERPLQEGELELLMSRLPGLKLRHFALLSWFNRFLLSGGAYEKASPVRQLAVQALHALDYALLSLPGVRKMGSMVVLTATLSKPTLGG</sequence>
<evidence type="ECO:0000313" key="3">
    <source>
        <dbReference type="Proteomes" id="UP001291309"/>
    </source>
</evidence>
<dbReference type="Gene3D" id="3.40.50.150">
    <property type="entry name" value="Vaccinia Virus protein VP39"/>
    <property type="match status" value="1"/>
</dbReference>
<proteinExistence type="predicted"/>
<reference evidence="2 3" key="1">
    <citation type="submission" date="2023-12" db="EMBL/GenBank/DDBJ databases">
        <title>the genome sequence of Hyalangium sp. s54d21.</title>
        <authorList>
            <person name="Zhang X."/>
        </authorList>
    </citation>
    <scope>NUCLEOTIDE SEQUENCE [LARGE SCALE GENOMIC DNA]</scope>
    <source>
        <strain evidence="3">s54d21</strain>
    </source>
</reference>
<dbReference type="EMBL" id="JAXIVS010000003">
    <property type="protein sequence ID" value="MDY7227022.1"/>
    <property type="molecule type" value="Genomic_DNA"/>
</dbReference>
<dbReference type="Pfam" id="PF13847">
    <property type="entry name" value="Methyltransf_31"/>
    <property type="match status" value="1"/>
</dbReference>
<dbReference type="InterPro" id="IPR025714">
    <property type="entry name" value="Methyltranfer_dom"/>
</dbReference>
<dbReference type="PANTHER" id="PTHR43464">
    <property type="entry name" value="METHYLTRANSFERASE"/>
    <property type="match status" value="1"/>
</dbReference>
<dbReference type="GO" id="GO:0032259">
    <property type="term" value="P:methylation"/>
    <property type="evidence" value="ECO:0007669"/>
    <property type="project" value="UniProtKB-KW"/>
</dbReference>
<keyword evidence="3" id="KW-1185">Reference proteome</keyword>
<dbReference type="InterPro" id="IPR029063">
    <property type="entry name" value="SAM-dependent_MTases_sf"/>
</dbReference>
<dbReference type="EC" id="2.1.1.-" evidence="2"/>